<dbReference type="PROSITE" id="PS50977">
    <property type="entry name" value="HTH_TETR_2"/>
    <property type="match status" value="1"/>
</dbReference>
<keyword evidence="2 4" id="KW-0238">DNA-binding</keyword>
<evidence type="ECO:0000256" key="2">
    <source>
        <dbReference type="ARBA" id="ARBA00023125"/>
    </source>
</evidence>
<organism evidence="6 7">
    <name type="scientific">Devosia neptuniae</name>
    <dbReference type="NCBI Taxonomy" id="191302"/>
    <lineage>
        <taxon>Bacteria</taxon>
        <taxon>Pseudomonadati</taxon>
        <taxon>Pseudomonadota</taxon>
        <taxon>Alphaproteobacteria</taxon>
        <taxon>Hyphomicrobiales</taxon>
        <taxon>Devosiaceae</taxon>
        <taxon>Devosia</taxon>
    </lineage>
</organism>
<gene>
    <name evidence="6" type="ORF">N8A98_07190</name>
</gene>
<keyword evidence="1" id="KW-0805">Transcription regulation</keyword>
<evidence type="ECO:0000256" key="1">
    <source>
        <dbReference type="ARBA" id="ARBA00023015"/>
    </source>
</evidence>
<dbReference type="SUPFAM" id="SSF48498">
    <property type="entry name" value="Tetracyclin repressor-like, C-terminal domain"/>
    <property type="match status" value="1"/>
</dbReference>
<feature type="DNA-binding region" description="H-T-H motif" evidence="4">
    <location>
        <begin position="37"/>
        <end position="56"/>
    </location>
</feature>
<dbReference type="Proteomes" id="UP001061862">
    <property type="component" value="Chromosome"/>
</dbReference>
<evidence type="ECO:0000256" key="4">
    <source>
        <dbReference type="PROSITE-ProRule" id="PRU00335"/>
    </source>
</evidence>
<dbReference type="PANTHER" id="PTHR30055">
    <property type="entry name" value="HTH-TYPE TRANSCRIPTIONAL REGULATOR RUTR"/>
    <property type="match status" value="1"/>
</dbReference>
<dbReference type="Pfam" id="PF00440">
    <property type="entry name" value="TetR_N"/>
    <property type="match status" value="1"/>
</dbReference>
<reference evidence="6 7" key="1">
    <citation type="submission" date="2022-09" db="EMBL/GenBank/DDBJ databases">
        <title>Interaction between co-microsymbionts with complementary sets of symbiotic genes in legume-rhizobium systems.</title>
        <authorList>
            <person name="Safronova V."/>
            <person name="Sazanova A."/>
            <person name="Afonin A."/>
            <person name="Chirak E."/>
        </authorList>
    </citation>
    <scope>NUCLEOTIDE SEQUENCE [LARGE SCALE GENOMIC DNA]</scope>
    <source>
        <strain evidence="6 7">A18/4-1</strain>
    </source>
</reference>
<evidence type="ECO:0000313" key="7">
    <source>
        <dbReference type="Proteomes" id="UP001061862"/>
    </source>
</evidence>
<dbReference type="EMBL" id="CP104965">
    <property type="protein sequence ID" value="UXN70966.1"/>
    <property type="molecule type" value="Genomic_DNA"/>
</dbReference>
<dbReference type="SUPFAM" id="SSF46689">
    <property type="entry name" value="Homeodomain-like"/>
    <property type="match status" value="1"/>
</dbReference>
<evidence type="ECO:0000259" key="5">
    <source>
        <dbReference type="PROSITE" id="PS50977"/>
    </source>
</evidence>
<accession>A0ABY6CFE9</accession>
<keyword evidence="7" id="KW-1185">Reference proteome</keyword>
<name>A0ABY6CFE9_9HYPH</name>
<proteinExistence type="predicted"/>
<dbReference type="InterPro" id="IPR050109">
    <property type="entry name" value="HTH-type_TetR-like_transc_reg"/>
</dbReference>
<dbReference type="RefSeq" id="WP_262170283.1">
    <property type="nucleotide sequence ID" value="NZ_CP104965.1"/>
</dbReference>
<dbReference type="PANTHER" id="PTHR30055:SF234">
    <property type="entry name" value="HTH-TYPE TRANSCRIPTIONAL REGULATOR BETI"/>
    <property type="match status" value="1"/>
</dbReference>
<sequence length="205" mass="23123">MSVEQISARRESGDDRRLAIAAAARAIIVEKGLEGLRTRDIAARVGINVATLHYHVPSKEALIALVAETLRDDFKAQALRQNRQGKTALQVLRLEFDDFREIVNDMPDLSIVLTEMVERARRDPVIAEIITPLYDFWRLQFVEIFRRGVEDGSFRNDIDPAAAALITTGALSDYWRQWTSFRASLDQVLGELERAFVLNSVSPQG</sequence>
<dbReference type="InterPro" id="IPR001647">
    <property type="entry name" value="HTH_TetR"/>
</dbReference>
<dbReference type="Gene3D" id="1.10.357.10">
    <property type="entry name" value="Tetracycline Repressor, domain 2"/>
    <property type="match status" value="1"/>
</dbReference>
<keyword evidence="3" id="KW-0804">Transcription</keyword>
<evidence type="ECO:0000256" key="3">
    <source>
        <dbReference type="ARBA" id="ARBA00023163"/>
    </source>
</evidence>
<protein>
    <submittedName>
        <fullName evidence="6">TetR/AcrR family transcriptional regulator</fullName>
    </submittedName>
</protein>
<dbReference type="PRINTS" id="PR00455">
    <property type="entry name" value="HTHTETR"/>
</dbReference>
<dbReference type="InterPro" id="IPR009057">
    <property type="entry name" value="Homeodomain-like_sf"/>
</dbReference>
<feature type="domain" description="HTH tetR-type" evidence="5">
    <location>
        <begin position="14"/>
        <end position="74"/>
    </location>
</feature>
<evidence type="ECO:0000313" key="6">
    <source>
        <dbReference type="EMBL" id="UXN70966.1"/>
    </source>
</evidence>
<dbReference type="InterPro" id="IPR036271">
    <property type="entry name" value="Tet_transcr_reg_TetR-rel_C_sf"/>
</dbReference>